<comment type="caution">
    <text evidence="2">The sequence shown here is derived from an EMBL/GenBank/DDBJ whole genome shotgun (WGS) entry which is preliminary data.</text>
</comment>
<sequence length="264" mass="29197">MICYLSLKDRQSNPPSSTEERGSNGSHEVSDEDWTKITDLTERRRMQNRIAQRNFRIIGRKQKSLKQNSSKRNGTSINQQSPDSSTQDARQVSAVHGSNHRQISKPRCQCGRSCLEVMGRPAFFVTPMIPNQTQNEWSHSGAPFSENMMGSALIPVYPLYDTPTSGQTYRRYTSPVSVSADSPSMEGTITGNGASPADFHDYNTGSDTLESVDDMPEFFDGFGDDQILASNSNSLVSESVLLGWNHNWDAEAILFSGADVSRAT</sequence>
<dbReference type="AlphaFoldDB" id="A0AAV9UKH4"/>
<dbReference type="InterPro" id="IPR052635">
    <property type="entry name" value="Sec_Metab_Biosynth_Reg"/>
</dbReference>
<dbReference type="CDD" id="cd14688">
    <property type="entry name" value="bZIP_YAP"/>
    <property type="match status" value="1"/>
</dbReference>
<evidence type="ECO:0000313" key="3">
    <source>
        <dbReference type="Proteomes" id="UP001373714"/>
    </source>
</evidence>
<proteinExistence type="predicted"/>
<keyword evidence="3" id="KW-1185">Reference proteome</keyword>
<feature type="compositionally biased region" description="Basic and acidic residues" evidence="1">
    <location>
        <begin position="33"/>
        <end position="45"/>
    </location>
</feature>
<dbReference type="PANTHER" id="PTHR39607">
    <property type="entry name" value="XANTHOCILLIN BIOSYNTHESIS CLUSTER TRANSCRIPTION FACTOR XANC-RELATED"/>
    <property type="match status" value="1"/>
</dbReference>
<feature type="region of interest" description="Disordered" evidence="1">
    <location>
        <begin position="1"/>
        <end position="104"/>
    </location>
</feature>
<dbReference type="Proteomes" id="UP001373714">
    <property type="component" value="Unassembled WGS sequence"/>
</dbReference>
<evidence type="ECO:0000256" key="1">
    <source>
        <dbReference type="SAM" id="MobiDB-lite"/>
    </source>
</evidence>
<dbReference type="EMBL" id="JAVHNS010000009">
    <property type="protein sequence ID" value="KAK6343479.1"/>
    <property type="molecule type" value="Genomic_DNA"/>
</dbReference>
<organism evidence="2 3">
    <name type="scientific">Orbilia blumenaviensis</name>
    <dbReference type="NCBI Taxonomy" id="1796055"/>
    <lineage>
        <taxon>Eukaryota</taxon>
        <taxon>Fungi</taxon>
        <taxon>Dikarya</taxon>
        <taxon>Ascomycota</taxon>
        <taxon>Pezizomycotina</taxon>
        <taxon>Orbiliomycetes</taxon>
        <taxon>Orbiliales</taxon>
        <taxon>Orbiliaceae</taxon>
        <taxon>Orbilia</taxon>
    </lineage>
</organism>
<evidence type="ECO:0000313" key="2">
    <source>
        <dbReference type="EMBL" id="KAK6343479.1"/>
    </source>
</evidence>
<feature type="compositionally biased region" description="Polar residues" evidence="1">
    <location>
        <begin position="12"/>
        <end position="27"/>
    </location>
</feature>
<name>A0AAV9UKH4_9PEZI</name>
<evidence type="ECO:0008006" key="4">
    <source>
        <dbReference type="Google" id="ProtNLM"/>
    </source>
</evidence>
<protein>
    <recommendedName>
        <fullName evidence="4">BZIP domain-containing protein</fullName>
    </recommendedName>
</protein>
<dbReference type="PANTHER" id="PTHR39607:SF3">
    <property type="entry name" value="BZIP DOMAIN-CONTAINING PROTEIN"/>
    <property type="match status" value="1"/>
</dbReference>
<feature type="compositionally biased region" description="Polar residues" evidence="1">
    <location>
        <begin position="65"/>
        <end position="90"/>
    </location>
</feature>
<accession>A0AAV9UKH4</accession>
<reference evidence="2 3" key="1">
    <citation type="submission" date="2019-10" db="EMBL/GenBank/DDBJ databases">
        <authorList>
            <person name="Palmer J.M."/>
        </authorList>
    </citation>
    <scope>NUCLEOTIDE SEQUENCE [LARGE SCALE GENOMIC DNA]</scope>
    <source>
        <strain evidence="2 3">TWF730</strain>
    </source>
</reference>
<gene>
    <name evidence="2" type="ORF">TWF730_011068</name>
</gene>